<name>W9JD10_FUSOX</name>
<keyword evidence="3" id="KW-0560">Oxidoreductase</keyword>
<sequence length="256" mass="26608">MASINNKVIAITGGASGMGRATATLLASLGARVSLADANASLLKEVEAELAAAYGAENIYTKLVDVRDRVTVEAWIKETVDKFGKLDGAANLAGVSGRQQNVASVAEIDDDDWDFVMDVNVKGVLNSMRAQIPMLNDGASVVVAASTVGLMALPNNAAYVTSKHAVVGLTRTAARELGSRFIRVNAIAPGPIETPMLKGAATRMGGNPEDIPKAMSLEIMRLGKATEVAALVAFLLGDDSKFITGCVYPVDGGQLC</sequence>
<dbReference type="Gene3D" id="3.40.50.720">
    <property type="entry name" value="NAD(P)-binding Rossmann-like Domain"/>
    <property type="match status" value="1"/>
</dbReference>
<dbReference type="PROSITE" id="PS00061">
    <property type="entry name" value="ADH_SHORT"/>
    <property type="match status" value="1"/>
</dbReference>
<reference evidence="4" key="1">
    <citation type="submission" date="2011-06" db="EMBL/GenBank/DDBJ databases">
        <title>The Genome Sequence of Fusarium oxysporum Fo47.</title>
        <authorList>
            <consortium name="The Broad Institute Genome Sequencing Platform"/>
            <person name="Ma L.-J."/>
            <person name="Gale L.R."/>
            <person name="Schwartz D.C."/>
            <person name="Zhou S."/>
            <person name="Corby-Kistler H."/>
            <person name="Young S.K."/>
            <person name="Zeng Q."/>
            <person name="Gargeya S."/>
            <person name="Fitzgerald M."/>
            <person name="Haas B."/>
            <person name="Abouelleil A."/>
            <person name="Alvarado L."/>
            <person name="Arachchi H.M."/>
            <person name="Berlin A."/>
            <person name="Brown A."/>
            <person name="Chapman S.B."/>
            <person name="Chen Z."/>
            <person name="Dunbar C."/>
            <person name="Freedman E."/>
            <person name="Gearin G."/>
            <person name="Gellesch M."/>
            <person name="Goldberg J."/>
            <person name="Griggs A."/>
            <person name="Gujja S."/>
            <person name="Heiman D."/>
            <person name="Howarth C."/>
            <person name="Larson L."/>
            <person name="Lui A."/>
            <person name="MacDonald P.J.P."/>
            <person name="Mehta T."/>
            <person name="Montmayeur A."/>
            <person name="Murphy C."/>
            <person name="Neiman D."/>
            <person name="Pearson M."/>
            <person name="Priest M."/>
            <person name="Roberts A."/>
            <person name="Saif S."/>
            <person name="Shea T."/>
            <person name="Shenoy N."/>
            <person name="Sisk P."/>
            <person name="Stolte C."/>
            <person name="Sykes S."/>
            <person name="Wortman J."/>
            <person name="Nusbaum C."/>
            <person name="Birren B."/>
        </authorList>
    </citation>
    <scope>NUCLEOTIDE SEQUENCE [LARGE SCALE GENOMIC DNA]</scope>
    <source>
        <strain evidence="4">Fo47</strain>
    </source>
</reference>
<evidence type="ECO:0000256" key="2">
    <source>
        <dbReference type="ARBA" id="ARBA00022857"/>
    </source>
</evidence>
<dbReference type="GO" id="GO:0016491">
    <property type="term" value="F:oxidoreductase activity"/>
    <property type="evidence" value="ECO:0007669"/>
    <property type="project" value="UniProtKB-KW"/>
</dbReference>
<dbReference type="SUPFAM" id="SSF51735">
    <property type="entry name" value="NAD(P)-binding Rossmann-fold domains"/>
    <property type="match status" value="1"/>
</dbReference>
<protein>
    <submittedName>
        <fullName evidence="4">Uncharacterized protein</fullName>
    </submittedName>
</protein>
<dbReference type="Proteomes" id="UP000030766">
    <property type="component" value="Unassembled WGS sequence"/>
</dbReference>
<accession>W9JD10</accession>
<dbReference type="Pfam" id="PF13561">
    <property type="entry name" value="adh_short_C2"/>
    <property type="match status" value="1"/>
</dbReference>
<gene>
    <name evidence="4" type="ORF">FOZG_17984</name>
</gene>
<dbReference type="VEuPathDB" id="FungiDB:FOZG_17984"/>
<evidence type="ECO:0000256" key="3">
    <source>
        <dbReference type="ARBA" id="ARBA00023002"/>
    </source>
</evidence>
<dbReference type="FunFam" id="3.40.50.720:FF:000084">
    <property type="entry name" value="Short-chain dehydrogenase reductase"/>
    <property type="match status" value="1"/>
</dbReference>
<dbReference type="InterPro" id="IPR002347">
    <property type="entry name" value="SDR_fam"/>
</dbReference>
<keyword evidence="2" id="KW-0521">NADP</keyword>
<dbReference type="InterPro" id="IPR036291">
    <property type="entry name" value="NAD(P)-bd_dom_sf"/>
</dbReference>
<dbReference type="EMBL" id="JH717927">
    <property type="protein sequence ID" value="EWZ28344.1"/>
    <property type="molecule type" value="Genomic_DNA"/>
</dbReference>
<evidence type="ECO:0000256" key="1">
    <source>
        <dbReference type="ARBA" id="ARBA00006484"/>
    </source>
</evidence>
<dbReference type="PANTHER" id="PTHR24321">
    <property type="entry name" value="DEHYDROGENASES, SHORT CHAIN"/>
    <property type="match status" value="1"/>
</dbReference>
<dbReference type="HOGENOM" id="CLU_010194_1_0_1"/>
<proteinExistence type="inferred from homology"/>
<comment type="similarity">
    <text evidence="1">Belongs to the short-chain dehydrogenases/reductases (SDR) family.</text>
</comment>
<dbReference type="PANTHER" id="PTHR24321:SF8">
    <property type="entry name" value="ESTRADIOL 17-BETA-DEHYDROGENASE 8-RELATED"/>
    <property type="match status" value="1"/>
</dbReference>
<evidence type="ECO:0000313" key="4">
    <source>
        <dbReference type="EMBL" id="EWZ28344.1"/>
    </source>
</evidence>
<dbReference type="InterPro" id="IPR020904">
    <property type="entry name" value="Sc_DH/Rdtase_CS"/>
</dbReference>
<organism evidence="4">
    <name type="scientific">Fusarium oxysporum Fo47</name>
    <dbReference type="NCBI Taxonomy" id="660027"/>
    <lineage>
        <taxon>Eukaryota</taxon>
        <taxon>Fungi</taxon>
        <taxon>Dikarya</taxon>
        <taxon>Ascomycota</taxon>
        <taxon>Pezizomycotina</taxon>
        <taxon>Sordariomycetes</taxon>
        <taxon>Hypocreomycetidae</taxon>
        <taxon>Hypocreales</taxon>
        <taxon>Nectriaceae</taxon>
        <taxon>Fusarium</taxon>
        <taxon>Fusarium oxysporum species complex</taxon>
    </lineage>
</organism>
<dbReference type="PRINTS" id="PR00081">
    <property type="entry name" value="GDHRDH"/>
</dbReference>
<reference evidence="4" key="2">
    <citation type="submission" date="2012-06" db="EMBL/GenBank/DDBJ databases">
        <title>Annotation of the Genome Sequence of Fusarium oxysporum Fo47.</title>
        <authorList>
            <consortium name="The Broad Institute Genomics Platform"/>
            <person name="Ma L.-J."/>
            <person name="Corby-Kistler H."/>
            <person name="Broz K."/>
            <person name="Gale L.R."/>
            <person name="Jonkers W."/>
            <person name="O'Donnell K."/>
            <person name="Ploetz R."/>
            <person name="Steinberg C."/>
            <person name="Schwartz D.C."/>
            <person name="VanEtten H."/>
            <person name="Zhou S."/>
            <person name="Young S.K."/>
            <person name="Zeng Q."/>
            <person name="Gargeya S."/>
            <person name="Fitzgerald M."/>
            <person name="Abouelleil A."/>
            <person name="Alvarado L."/>
            <person name="Chapman S.B."/>
            <person name="Gainer-Dewar J."/>
            <person name="Goldberg J."/>
            <person name="Griggs A."/>
            <person name="Gujja S."/>
            <person name="Hansen M."/>
            <person name="Howarth C."/>
            <person name="Imamovic A."/>
            <person name="Ireland A."/>
            <person name="Larimer J."/>
            <person name="McCowan C."/>
            <person name="Murphy C."/>
            <person name="Pearson M."/>
            <person name="Poon T.W."/>
            <person name="Priest M."/>
            <person name="Roberts A."/>
            <person name="Saif S."/>
            <person name="Shea T."/>
            <person name="Sykes S."/>
            <person name="Wortman J."/>
            <person name="Nusbaum C."/>
            <person name="Birren B."/>
        </authorList>
    </citation>
    <scope>NUCLEOTIDE SEQUENCE</scope>
    <source>
        <strain evidence="4">Fo47</strain>
    </source>
</reference>
<dbReference type="AlphaFoldDB" id="W9JD10"/>